<feature type="transmembrane region" description="Helical" evidence="1">
    <location>
        <begin position="31"/>
        <end position="53"/>
    </location>
</feature>
<accession>A0ABW1IN75</accession>
<keyword evidence="3" id="KW-1185">Reference proteome</keyword>
<evidence type="ECO:0000313" key="2">
    <source>
        <dbReference type="EMBL" id="MFC5986521.1"/>
    </source>
</evidence>
<evidence type="ECO:0000256" key="1">
    <source>
        <dbReference type="SAM" id="Phobius"/>
    </source>
</evidence>
<dbReference type="EMBL" id="JBHSQV010000111">
    <property type="protein sequence ID" value="MFC5986521.1"/>
    <property type="molecule type" value="Genomic_DNA"/>
</dbReference>
<keyword evidence="1" id="KW-0812">Transmembrane</keyword>
<dbReference type="InterPro" id="IPR010390">
    <property type="entry name" value="ABC-2_transporter-like"/>
</dbReference>
<keyword evidence="1" id="KW-1133">Transmembrane helix</keyword>
<evidence type="ECO:0000313" key="3">
    <source>
        <dbReference type="Proteomes" id="UP001596250"/>
    </source>
</evidence>
<protein>
    <submittedName>
        <fullName evidence="2">ABC transporter permease</fullName>
    </submittedName>
</protein>
<sequence length="269" mass="30361">MNLSSFMYWARLYKLLIQGSIRSRMQYKFNFILASVLAALIQIADFLMVAIVLNKFGAIKGWTLYEVGYLFAVMTLSKTIYRTFASDVHHLERYLVNGELDQLLIRPVPVMLALMSQNFRIMLGELLQGGFVLGWAISGMMRQGQVDWMVVPLSMFVILTGAVILFSIGLATATVGFWITRITELQNITEDAARTAAQYPLVLYPNWLKSILLFAIPVGFVNYVPSLYILRDQAGAWVLLVVALAAIICLGLSLWFWRYGLTKYQSTGS</sequence>
<proteinExistence type="predicted"/>
<dbReference type="PANTHER" id="PTHR36833:SF1">
    <property type="entry name" value="INTEGRAL MEMBRANE TRANSPORT PROTEIN"/>
    <property type="match status" value="1"/>
</dbReference>
<gene>
    <name evidence="2" type="ORF">ACFPXP_08780</name>
</gene>
<dbReference type="Proteomes" id="UP001596250">
    <property type="component" value="Unassembled WGS sequence"/>
</dbReference>
<dbReference type="RefSeq" id="WP_379893849.1">
    <property type="nucleotide sequence ID" value="NZ_CBCSCT010000100.1"/>
</dbReference>
<feature type="transmembrane region" description="Helical" evidence="1">
    <location>
        <begin position="121"/>
        <end position="141"/>
    </location>
</feature>
<feature type="transmembrane region" description="Helical" evidence="1">
    <location>
        <begin position="59"/>
        <end position="76"/>
    </location>
</feature>
<feature type="transmembrane region" description="Helical" evidence="1">
    <location>
        <begin position="153"/>
        <end position="179"/>
    </location>
</feature>
<feature type="transmembrane region" description="Helical" evidence="1">
    <location>
        <begin position="236"/>
        <end position="257"/>
    </location>
</feature>
<organism evidence="2 3">
    <name type="scientific">Marinicrinis lubricantis</name>
    <dbReference type="NCBI Taxonomy" id="2086470"/>
    <lineage>
        <taxon>Bacteria</taxon>
        <taxon>Bacillati</taxon>
        <taxon>Bacillota</taxon>
        <taxon>Bacilli</taxon>
        <taxon>Bacillales</taxon>
        <taxon>Paenibacillaceae</taxon>
    </lineage>
</organism>
<dbReference type="PANTHER" id="PTHR36833">
    <property type="entry name" value="SLR0610 PROTEIN-RELATED"/>
    <property type="match status" value="1"/>
</dbReference>
<dbReference type="Pfam" id="PF06182">
    <property type="entry name" value="ABC2_membrane_6"/>
    <property type="match status" value="1"/>
</dbReference>
<name>A0ABW1IN75_9BACL</name>
<comment type="caution">
    <text evidence="2">The sequence shown here is derived from an EMBL/GenBank/DDBJ whole genome shotgun (WGS) entry which is preliminary data.</text>
</comment>
<reference evidence="3" key="1">
    <citation type="journal article" date="2019" name="Int. J. Syst. Evol. Microbiol.">
        <title>The Global Catalogue of Microorganisms (GCM) 10K type strain sequencing project: providing services to taxonomists for standard genome sequencing and annotation.</title>
        <authorList>
            <consortium name="The Broad Institute Genomics Platform"/>
            <consortium name="The Broad Institute Genome Sequencing Center for Infectious Disease"/>
            <person name="Wu L."/>
            <person name="Ma J."/>
        </authorList>
    </citation>
    <scope>NUCLEOTIDE SEQUENCE [LARGE SCALE GENOMIC DNA]</scope>
    <source>
        <strain evidence="3">CCM 8749</strain>
    </source>
</reference>
<keyword evidence="1" id="KW-0472">Membrane</keyword>